<evidence type="ECO:0000313" key="1">
    <source>
        <dbReference type="EMBL" id="PSN67815.1"/>
    </source>
</evidence>
<proteinExistence type="predicted"/>
<gene>
    <name evidence="1" type="ORF">BS50DRAFT_572815</name>
</gene>
<organism evidence="1 2">
    <name type="scientific">Corynespora cassiicola Philippines</name>
    <dbReference type="NCBI Taxonomy" id="1448308"/>
    <lineage>
        <taxon>Eukaryota</taxon>
        <taxon>Fungi</taxon>
        <taxon>Dikarya</taxon>
        <taxon>Ascomycota</taxon>
        <taxon>Pezizomycotina</taxon>
        <taxon>Dothideomycetes</taxon>
        <taxon>Pleosporomycetidae</taxon>
        <taxon>Pleosporales</taxon>
        <taxon>Corynesporascaceae</taxon>
        <taxon>Corynespora</taxon>
    </lineage>
</organism>
<dbReference type="EMBL" id="KZ678134">
    <property type="protein sequence ID" value="PSN67815.1"/>
    <property type="molecule type" value="Genomic_DNA"/>
</dbReference>
<reference evidence="1 2" key="1">
    <citation type="journal article" date="2018" name="Front. Microbiol.">
        <title>Genome-Wide Analysis of Corynespora cassiicola Leaf Fall Disease Putative Effectors.</title>
        <authorList>
            <person name="Lopez D."/>
            <person name="Ribeiro S."/>
            <person name="Label P."/>
            <person name="Fumanal B."/>
            <person name="Venisse J.S."/>
            <person name="Kohler A."/>
            <person name="de Oliveira R.R."/>
            <person name="Labutti K."/>
            <person name="Lipzen A."/>
            <person name="Lail K."/>
            <person name="Bauer D."/>
            <person name="Ohm R.A."/>
            <person name="Barry K.W."/>
            <person name="Spatafora J."/>
            <person name="Grigoriev I.V."/>
            <person name="Martin F.M."/>
            <person name="Pujade-Renaud V."/>
        </authorList>
    </citation>
    <scope>NUCLEOTIDE SEQUENCE [LARGE SCALE GENOMIC DNA]</scope>
    <source>
        <strain evidence="1 2">Philippines</strain>
    </source>
</reference>
<sequence>MEFVERVERFRKGCAAAAAAAAAGGAEDDDDEKEIEERTREELRRVIEWCTDKFGDGPWVDARSAYAGPGDEVRKIGEDMVTGSKGWREF</sequence>
<dbReference type="OrthoDB" id="2306919at2759"/>
<evidence type="ECO:0000313" key="2">
    <source>
        <dbReference type="Proteomes" id="UP000240883"/>
    </source>
</evidence>
<name>A0A2T2NQV3_CORCC</name>
<protein>
    <submittedName>
        <fullName evidence="1">Uncharacterized protein</fullName>
    </submittedName>
</protein>
<dbReference type="AlphaFoldDB" id="A0A2T2NQV3"/>
<accession>A0A2T2NQV3</accession>
<keyword evidence="2" id="KW-1185">Reference proteome</keyword>
<dbReference type="Proteomes" id="UP000240883">
    <property type="component" value="Unassembled WGS sequence"/>
</dbReference>
<dbReference type="STRING" id="1448308.A0A2T2NQV3"/>